<keyword evidence="1" id="KW-1133">Transmembrane helix</keyword>
<feature type="transmembrane region" description="Helical" evidence="1">
    <location>
        <begin position="21"/>
        <end position="46"/>
    </location>
</feature>
<sequence length="62" mass="6958">MRFVSEVTRRKKKIACERDWGLVPGCGVGGVICWDAIFFIYFSLFLGEGGLVLFWGGQGEVR</sequence>
<name>A0A2T4ACX0_TRIHA</name>
<dbReference type="AlphaFoldDB" id="A0A2T4ACX0"/>
<keyword evidence="1" id="KW-0472">Membrane</keyword>
<dbReference type="EMBL" id="KZ679680">
    <property type="protein sequence ID" value="PTB54919.1"/>
    <property type="molecule type" value="Genomic_DNA"/>
</dbReference>
<evidence type="ECO:0000313" key="3">
    <source>
        <dbReference type="Proteomes" id="UP000241690"/>
    </source>
</evidence>
<organism evidence="2 3">
    <name type="scientific">Trichoderma harzianum CBS 226.95</name>
    <dbReference type="NCBI Taxonomy" id="983964"/>
    <lineage>
        <taxon>Eukaryota</taxon>
        <taxon>Fungi</taxon>
        <taxon>Dikarya</taxon>
        <taxon>Ascomycota</taxon>
        <taxon>Pezizomycotina</taxon>
        <taxon>Sordariomycetes</taxon>
        <taxon>Hypocreomycetidae</taxon>
        <taxon>Hypocreales</taxon>
        <taxon>Hypocreaceae</taxon>
        <taxon>Trichoderma</taxon>
    </lineage>
</organism>
<protein>
    <recommendedName>
        <fullName evidence="4">Transmembrane protein</fullName>
    </recommendedName>
</protein>
<dbReference type="GeneID" id="36623686"/>
<proteinExistence type="predicted"/>
<keyword evidence="3" id="KW-1185">Reference proteome</keyword>
<keyword evidence="1" id="KW-0812">Transmembrane</keyword>
<reference evidence="2 3" key="1">
    <citation type="submission" date="2016-07" db="EMBL/GenBank/DDBJ databases">
        <title>Multiple horizontal gene transfer events from other fungi enriched the ability of initially mycotrophic Trichoderma (Ascomycota) to feed on dead plant biomass.</title>
        <authorList>
            <consortium name="DOE Joint Genome Institute"/>
            <person name="Aerts A."/>
            <person name="Atanasova L."/>
            <person name="Chenthamara K."/>
            <person name="Zhang J."/>
            <person name="Grujic M."/>
            <person name="Henrissat B."/>
            <person name="Kuo A."/>
            <person name="Salamov A."/>
            <person name="Lipzen A."/>
            <person name="Labutti K."/>
            <person name="Barry K."/>
            <person name="Miao Y."/>
            <person name="Rahimi M.J."/>
            <person name="Shen Q."/>
            <person name="Grigoriev I.V."/>
            <person name="Kubicek C.P."/>
            <person name="Druzhinina I.S."/>
        </authorList>
    </citation>
    <scope>NUCLEOTIDE SEQUENCE [LARGE SCALE GENOMIC DNA]</scope>
    <source>
        <strain evidence="2 3">CBS 226.95</strain>
    </source>
</reference>
<evidence type="ECO:0000256" key="1">
    <source>
        <dbReference type="SAM" id="Phobius"/>
    </source>
</evidence>
<gene>
    <name evidence="2" type="ORF">M431DRAFT_433495</name>
</gene>
<dbReference type="RefSeq" id="XP_024774596.1">
    <property type="nucleotide sequence ID" value="XM_024915120.1"/>
</dbReference>
<evidence type="ECO:0008006" key="4">
    <source>
        <dbReference type="Google" id="ProtNLM"/>
    </source>
</evidence>
<dbReference type="Proteomes" id="UP000241690">
    <property type="component" value="Unassembled WGS sequence"/>
</dbReference>
<accession>A0A2T4ACX0</accession>
<evidence type="ECO:0000313" key="2">
    <source>
        <dbReference type="EMBL" id="PTB54919.1"/>
    </source>
</evidence>